<dbReference type="Gene3D" id="3.30.420.10">
    <property type="entry name" value="Ribonuclease H-like superfamily/Ribonuclease H"/>
    <property type="match status" value="1"/>
</dbReference>
<evidence type="ECO:0000313" key="2">
    <source>
        <dbReference type="EMBL" id="MFB9836494.1"/>
    </source>
</evidence>
<dbReference type="PROSITE" id="PS50994">
    <property type="entry name" value="INTEGRASE"/>
    <property type="match status" value="1"/>
</dbReference>
<comment type="caution">
    <text evidence="2">The sequence shown here is derived from an EMBL/GenBank/DDBJ whole genome shotgun (WGS) entry which is preliminary data.</text>
</comment>
<dbReference type="SUPFAM" id="SSF53098">
    <property type="entry name" value="Ribonuclease H-like"/>
    <property type="match status" value="1"/>
</dbReference>
<dbReference type="EMBL" id="JBHLZP010000282">
    <property type="protein sequence ID" value="MFB9836494.1"/>
    <property type="molecule type" value="Genomic_DNA"/>
</dbReference>
<protein>
    <submittedName>
        <fullName evidence="2">Integrase core domain-containing protein</fullName>
    </submittedName>
</protein>
<keyword evidence="3" id="KW-1185">Reference proteome</keyword>
<reference evidence="2 3" key="1">
    <citation type="submission" date="2024-09" db="EMBL/GenBank/DDBJ databases">
        <authorList>
            <person name="Sun Q."/>
            <person name="Mori K."/>
        </authorList>
    </citation>
    <scope>NUCLEOTIDE SEQUENCE [LARGE SCALE GENOMIC DNA]</scope>
    <source>
        <strain evidence="2 3">TBRC 0563</strain>
    </source>
</reference>
<evidence type="ECO:0000259" key="1">
    <source>
        <dbReference type="PROSITE" id="PS50994"/>
    </source>
</evidence>
<proteinExistence type="predicted"/>
<sequence length="139" mass="15535">MTTPARPTPRSWPTNTKETAVAFWHRAHTYVTGCGITVRRVPTDNSGCYKSHPWRDALTAAGITHKHTRPYQPQTNGKVERLHRTPADERAYARPYTSKTKHGTALAPWLHIYNHHRSHTALGGLPPASPLTNLTGQNT</sequence>
<dbReference type="RefSeq" id="WP_378209307.1">
    <property type="nucleotide sequence ID" value="NZ_JBHLZP010000282.1"/>
</dbReference>
<dbReference type="InterPro" id="IPR001584">
    <property type="entry name" value="Integrase_cat-core"/>
</dbReference>
<dbReference type="Pfam" id="PF13683">
    <property type="entry name" value="rve_3"/>
    <property type="match status" value="1"/>
</dbReference>
<dbReference type="InterPro" id="IPR012337">
    <property type="entry name" value="RNaseH-like_sf"/>
</dbReference>
<dbReference type="Proteomes" id="UP001589627">
    <property type="component" value="Unassembled WGS sequence"/>
</dbReference>
<dbReference type="InterPro" id="IPR036397">
    <property type="entry name" value="RNaseH_sf"/>
</dbReference>
<evidence type="ECO:0000313" key="3">
    <source>
        <dbReference type="Proteomes" id="UP001589627"/>
    </source>
</evidence>
<name>A0ABV5YR04_9ACTN</name>
<feature type="domain" description="Integrase catalytic" evidence="1">
    <location>
        <begin position="41"/>
        <end position="134"/>
    </location>
</feature>
<organism evidence="2 3">
    <name type="scientific">Actinoallomurus acaciae</name>
    <dbReference type="NCBI Taxonomy" id="502577"/>
    <lineage>
        <taxon>Bacteria</taxon>
        <taxon>Bacillati</taxon>
        <taxon>Actinomycetota</taxon>
        <taxon>Actinomycetes</taxon>
        <taxon>Streptosporangiales</taxon>
        <taxon>Thermomonosporaceae</taxon>
        <taxon>Actinoallomurus</taxon>
    </lineage>
</organism>
<gene>
    <name evidence="2" type="ORF">ACFFNX_30405</name>
</gene>
<accession>A0ABV5YR04</accession>